<proteinExistence type="predicted"/>
<feature type="non-terminal residue" evidence="2">
    <location>
        <position position="1"/>
    </location>
</feature>
<dbReference type="GO" id="GO:0008233">
    <property type="term" value="F:peptidase activity"/>
    <property type="evidence" value="ECO:0007669"/>
    <property type="project" value="UniProtKB-KW"/>
</dbReference>
<dbReference type="SUPFAM" id="SSF56672">
    <property type="entry name" value="DNA/RNA polymerases"/>
    <property type="match status" value="1"/>
</dbReference>
<dbReference type="Proteomes" id="UP000076858">
    <property type="component" value="Unassembled WGS sequence"/>
</dbReference>
<feature type="domain" description="Reverse transcriptase" evidence="1">
    <location>
        <begin position="5"/>
        <end position="60"/>
    </location>
</feature>
<dbReference type="EMBL" id="LRGB01015513">
    <property type="protein sequence ID" value="KZR98872.1"/>
    <property type="molecule type" value="Genomic_DNA"/>
</dbReference>
<dbReference type="PANTHER" id="PTHR33064">
    <property type="entry name" value="POL PROTEIN"/>
    <property type="match status" value="1"/>
</dbReference>
<accession>A0A164GEQ8</accession>
<keyword evidence="2" id="KW-0378">Hydrolase</keyword>
<dbReference type="PANTHER" id="PTHR33064:SF37">
    <property type="entry name" value="RIBONUCLEASE H"/>
    <property type="match status" value="1"/>
</dbReference>
<dbReference type="AlphaFoldDB" id="A0A164GEQ8"/>
<feature type="non-terminal residue" evidence="2">
    <location>
        <position position="85"/>
    </location>
</feature>
<dbReference type="Pfam" id="PF00078">
    <property type="entry name" value="RVT_1"/>
    <property type="match status" value="1"/>
</dbReference>
<reference evidence="2 3" key="1">
    <citation type="submission" date="2016-03" db="EMBL/GenBank/DDBJ databases">
        <title>EvidentialGene: Evidence-directed Construction of Genes on Genomes.</title>
        <authorList>
            <person name="Gilbert D.G."/>
            <person name="Choi J.-H."/>
            <person name="Mockaitis K."/>
            <person name="Colbourne J."/>
            <person name="Pfrender M."/>
        </authorList>
    </citation>
    <scope>NUCLEOTIDE SEQUENCE [LARGE SCALE GENOMIC DNA]</scope>
    <source>
        <strain evidence="2 3">Xinb3</strain>
        <tissue evidence="2">Complete organism</tissue>
    </source>
</reference>
<dbReference type="InterPro" id="IPR043502">
    <property type="entry name" value="DNA/RNA_pol_sf"/>
</dbReference>
<evidence type="ECO:0000259" key="1">
    <source>
        <dbReference type="Pfam" id="PF00078"/>
    </source>
</evidence>
<dbReference type="InterPro" id="IPR051320">
    <property type="entry name" value="Viral_Replic_Matur_Polypro"/>
</dbReference>
<keyword evidence="2" id="KW-0645">Protease</keyword>
<comment type="caution">
    <text evidence="2">The sequence shown here is derived from an EMBL/GenBank/DDBJ whole genome shotgun (WGS) entry which is preliminary data.</text>
</comment>
<dbReference type="GO" id="GO:0071897">
    <property type="term" value="P:DNA biosynthetic process"/>
    <property type="evidence" value="ECO:0007669"/>
    <property type="project" value="UniProtKB-ARBA"/>
</dbReference>
<dbReference type="GO" id="GO:0006508">
    <property type="term" value="P:proteolysis"/>
    <property type="evidence" value="ECO:0007669"/>
    <property type="project" value="UniProtKB-KW"/>
</dbReference>
<organism evidence="2 3">
    <name type="scientific">Daphnia magna</name>
    <dbReference type="NCBI Taxonomy" id="35525"/>
    <lineage>
        <taxon>Eukaryota</taxon>
        <taxon>Metazoa</taxon>
        <taxon>Ecdysozoa</taxon>
        <taxon>Arthropoda</taxon>
        <taxon>Crustacea</taxon>
        <taxon>Branchiopoda</taxon>
        <taxon>Diplostraca</taxon>
        <taxon>Cladocera</taxon>
        <taxon>Anomopoda</taxon>
        <taxon>Daphniidae</taxon>
        <taxon>Daphnia</taxon>
    </lineage>
</organism>
<dbReference type="Gene3D" id="3.30.70.270">
    <property type="match status" value="1"/>
</dbReference>
<evidence type="ECO:0000313" key="3">
    <source>
        <dbReference type="Proteomes" id="UP000076858"/>
    </source>
</evidence>
<gene>
    <name evidence="2" type="ORF">APZ42_005510</name>
</gene>
<protein>
    <submittedName>
        <fullName evidence="2">Putative Protease</fullName>
    </submittedName>
</protein>
<sequence>LRWTICLVYLDDIIIYAAGVDEHLQRVRQVLTALQVAGLKIKLVKCQFGAQEVKALGHVISGEGIRPDPEKMWAVENFPSPTTLV</sequence>
<dbReference type="STRING" id="35525.A0A164GEQ8"/>
<dbReference type="InterPro" id="IPR043128">
    <property type="entry name" value="Rev_trsase/Diguanyl_cyclase"/>
</dbReference>
<evidence type="ECO:0000313" key="2">
    <source>
        <dbReference type="EMBL" id="KZR98872.1"/>
    </source>
</evidence>
<name>A0A164GEQ8_9CRUS</name>
<keyword evidence="3" id="KW-1185">Reference proteome</keyword>
<dbReference type="InterPro" id="IPR000477">
    <property type="entry name" value="RT_dom"/>
</dbReference>